<dbReference type="Gene3D" id="2.30.30.40">
    <property type="entry name" value="SH3 Domains"/>
    <property type="match status" value="1"/>
</dbReference>
<dbReference type="GeneID" id="63828437"/>
<evidence type="ECO:0000256" key="2">
    <source>
        <dbReference type="ARBA" id="ARBA00022443"/>
    </source>
</evidence>
<keyword evidence="8" id="KW-1185">Reference proteome</keyword>
<evidence type="ECO:0000256" key="5">
    <source>
        <dbReference type="SAM" id="MobiDB-lite"/>
    </source>
</evidence>
<dbReference type="OrthoDB" id="10255128at2759"/>
<dbReference type="InterPro" id="IPR046982">
    <property type="entry name" value="BIN3/RVS161-like"/>
</dbReference>
<dbReference type="PROSITE" id="PS50002">
    <property type="entry name" value="SH3"/>
    <property type="match status" value="1"/>
</dbReference>
<evidence type="ECO:0000256" key="3">
    <source>
        <dbReference type="ARBA" id="ARBA00022490"/>
    </source>
</evidence>
<name>A0A165I6Q1_9APHY</name>
<evidence type="ECO:0000313" key="7">
    <source>
        <dbReference type="EMBL" id="KZT12665.1"/>
    </source>
</evidence>
<dbReference type="Proteomes" id="UP000076871">
    <property type="component" value="Unassembled WGS sequence"/>
</dbReference>
<evidence type="ECO:0000313" key="8">
    <source>
        <dbReference type="Proteomes" id="UP000076871"/>
    </source>
</evidence>
<keyword evidence="3" id="KW-0963">Cytoplasm</keyword>
<dbReference type="AlphaFoldDB" id="A0A165I6Q1"/>
<dbReference type="GO" id="GO:0097320">
    <property type="term" value="P:plasma membrane tubulation"/>
    <property type="evidence" value="ECO:0007669"/>
    <property type="project" value="TreeGrafter"/>
</dbReference>
<dbReference type="InterPro" id="IPR036028">
    <property type="entry name" value="SH3-like_dom_sf"/>
</dbReference>
<evidence type="ECO:0000256" key="4">
    <source>
        <dbReference type="PROSITE-ProRule" id="PRU00192"/>
    </source>
</evidence>
<dbReference type="GO" id="GO:0031097">
    <property type="term" value="C:medial cortex"/>
    <property type="evidence" value="ECO:0007669"/>
    <property type="project" value="TreeGrafter"/>
</dbReference>
<reference evidence="7 8" key="1">
    <citation type="journal article" date="2016" name="Mol. Biol. Evol.">
        <title>Comparative Genomics of Early-Diverging Mushroom-Forming Fungi Provides Insights into the Origins of Lignocellulose Decay Capabilities.</title>
        <authorList>
            <person name="Nagy L.G."/>
            <person name="Riley R."/>
            <person name="Tritt A."/>
            <person name="Adam C."/>
            <person name="Daum C."/>
            <person name="Floudas D."/>
            <person name="Sun H."/>
            <person name="Yadav J.S."/>
            <person name="Pangilinan J."/>
            <person name="Larsson K.H."/>
            <person name="Matsuura K."/>
            <person name="Barry K."/>
            <person name="Labutti K."/>
            <person name="Kuo R."/>
            <person name="Ohm R.A."/>
            <person name="Bhattacharya S.S."/>
            <person name="Shirouzu T."/>
            <person name="Yoshinaga Y."/>
            <person name="Martin F.M."/>
            <person name="Grigoriev I.V."/>
            <person name="Hibbett D.S."/>
        </authorList>
    </citation>
    <scope>NUCLEOTIDE SEQUENCE [LARGE SCALE GENOMIC DNA]</scope>
    <source>
        <strain evidence="7 8">93-53</strain>
    </source>
</reference>
<dbReference type="GO" id="GO:0051666">
    <property type="term" value="P:actin cortical patch localization"/>
    <property type="evidence" value="ECO:0007669"/>
    <property type="project" value="InterPro"/>
</dbReference>
<dbReference type="InParanoid" id="A0A165I6Q1"/>
<gene>
    <name evidence="7" type="ORF">LAESUDRAFT_746185</name>
</gene>
<dbReference type="GO" id="GO:0015629">
    <property type="term" value="C:actin cytoskeleton"/>
    <property type="evidence" value="ECO:0007669"/>
    <property type="project" value="TreeGrafter"/>
</dbReference>
<dbReference type="CDD" id="cd00174">
    <property type="entry name" value="SH3"/>
    <property type="match status" value="1"/>
</dbReference>
<dbReference type="SMART" id="SM00326">
    <property type="entry name" value="SH3"/>
    <property type="match status" value="1"/>
</dbReference>
<accession>A0A165I6Q1</accession>
<feature type="region of interest" description="Disordered" evidence="5">
    <location>
        <begin position="174"/>
        <end position="257"/>
    </location>
</feature>
<dbReference type="STRING" id="1314785.A0A165I6Q1"/>
<dbReference type="PANTHER" id="PTHR47174:SF3">
    <property type="entry name" value="BRIDGING INTEGRATOR 3"/>
    <property type="match status" value="1"/>
</dbReference>
<sequence length="294" mass="30981">MVFSNLQPHEKDAFFALLDETKSVHVELRGTLTATARRRYFSSRPDLLSHAGGGAGADAGHAAAASALQHAFSKTTPQQAASTISGLKKSMPNLNYPASSSAEDVNSSSVSGRVAAAAAAFNSSGAPIPRPPPRRGATSTSSEEQAETNKLVPHKKFGDVDISSGPAMFSSLRHSTANKTATAPEPILPPAFSARKNNFAPPPVRRLDATTATAATTPSPPPPPPPPPPVRSRQQEPEGEPAEALYDYSSEDPGDLEITAGQRLVIIERTSDDWWTGEMDGRRGLVPAAYVKVL</sequence>
<evidence type="ECO:0000256" key="1">
    <source>
        <dbReference type="ARBA" id="ARBA00004496"/>
    </source>
</evidence>
<dbReference type="GO" id="GO:0008289">
    <property type="term" value="F:lipid binding"/>
    <property type="evidence" value="ECO:0007669"/>
    <property type="project" value="TreeGrafter"/>
</dbReference>
<dbReference type="GO" id="GO:0006897">
    <property type="term" value="P:endocytosis"/>
    <property type="evidence" value="ECO:0007669"/>
    <property type="project" value="InterPro"/>
</dbReference>
<dbReference type="InterPro" id="IPR001452">
    <property type="entry name" value="SH3_domain"/>
</dbReference>
<dbReference type="GO" id="GO:1990528">
    <property type="term" value="C:Rvs161p-Rvs167p complex"/>
    <property type="evidence" value="ECO:0007669"/>
    <property type="project" value="TreeGrafter"/>
</dbReference>
<feature type="compositionally biased region" description="Pro residues" evidence="5">
    <location>
        <begin position="218"/>
        <end position="230"/>
    </location>
</feature>
<dbReference type="SUPFAM" id="SSF50044">
    <property type="entry name" value="SH3-domain"/>
    <property type="match status" value="1"/>
</dbReference>
<feature type="region of interest" description="Disordered" evidence="5">
    <location>
        <begin position="122"/>
        <end position="159"/>
    </location>
</feature>
<dbReference type="RefSeq" id="XP_040770175.1">
    <property type="nucleotide sequence ID" value="XM_040911409.1"/>
</dbReference>
<keyword evidence="2 4" id="KW-0728">SH3 domain</keyword>
<feature type="domain" description="SH3" evidence="6">
    <location>
        <begin position="237"/>
        <end position="294"/>
    </location>
</feature>
<dbReference type="Pfam" id="PF00018">
    <property type="entry name" value="SH3_1"/>
    <property type="match status" value="1"/>
</dbReference>
<dbReference type="GO" id="GO:0043332">
    <property type="term" value="C:mating projection tip"/>
    <property type="evidence" value="ECO:0007669"/>
    <property type="project" value="TreeGrafter"/>
</dbReference>
<proteinExistence type="predicted"/>
<organism evidence="7 8">
    <name type="scientific">Laetiporus sulphureus 93-53</name>
    <dbReference type="NCBI Taxonomy" id="1314785"/>
    <lineage>
        <taxon>Eukaryota</taxon>
        <taxon>Fungi</taxon>
        <taxon>Dikarya</taxon>
        <taxon>Basidiomycota</taxon>
        <taxon>Agaricomycotina</taxon>
        <taxon>Agaricomycetes</taxon>
        <taxon>Polyporales</taxon>
        <taxon>Laetiporus</taxon>
    </lineage>
</organism>
<comment type="subcellular location">
    <subcellularLocation>
        <location evidence="1">Cytoplasm</location>
    </subcellularLocation>
</comment>
<evidence type="ECO:0000259" key="6">
    <source>
        <dbReference type="PROSITE" id="PS50002"/>
    </source>
</evidence>
<protein>
    <submittedName>
        <fullName evidence="7">SH3-domain-containing protein</fullName>
    </submittedName>
</protein>
<dbReference type="PRINTS" id="PR01887">
    <property type="entry name" value="SPECTRNALPHA"/>
</dbReference>
<dbReference type="EMBL" id="KV427605">
    <property type="protein sequence ID" value="KZT12665.1"/>
    <property type="molecule type" value="Genomic_DNA"/>
</dbReference>
<dbReference type="PANTHER" id="PTHR47174">
    <property type="entry name" value="BRIDGING INTEGRATOR 3"/>
    <property type="match status" value="1"/>
</dbReference>
<dbReference type="PRINTS" id="PR00452">
    <property type="entry name" value="SH3DOMAIN"/>
</dbReference>